<feature type="compositionally biased region" description="Low complexity" evidence="1">
    <location>
        <begin position="90"/>
        <end position="111"/>
    </location>
</feature>
<keyword evidence="3" id="KW-1185">Reference proteome</keyword>
<feature type="region of interest" description="Disordered" evidence="1">
    <location>
        <begin position="874"/>
        <end position="1078"/>
    </location>
</feature>
<feature type="compositionally biased region" description="Polar residues" evidence="1">
    <location>
        <begin position="1622"/>
        <end position="1631"/>
    </location>
</feature>
<feature type="compositionally biased region" description="Low complexity" evidence="1">
    <location>
        <begin position="1494"/>
        <end position="1504"/>
    </location>
</feature>
<proteinExistence type="predicted"/>
<feature type="region of interest" description="Disordered" evidence="1">
    <location>
        <begin position="1438"/>
        <end position="1469"/>
    </location>
</feature>
<feature type="compositionally biased region" description="Low complexity" evidence="1">
    <location>
        <begin position="1018"/>
        <end position="1027"/>
    </location>
</feature>
<dbReference type="PANTHER" id="PTHR31780">
    <property type="entry name" value="STRESS RESPONSE PROTEIN NST1-RELATED"/>
    <property type="match status" value="1"/>
</dbReference>
<feature type="region of interest" description="Disordered" evidence="1">
    <location>
        <begin position="1710"/>
        <end position="1757"/>
    </location>
</feature>
<dbReference type="PANTHER" id="PTHR31780:SF10">
    <property type="entry name" value="LD36051P"/>
    <property type="match status" value="1"/>
</dbReference>
<gene>
    <name evidence="2" type="ORF">NE237_018344</name>
</gene>
<feature type="compositionally biased region" description="Polar residues" evidence="1">
    <location>
        <begin position="1068"/>
        <end position="1078"/>
    </location>
</feature>
<feature type="compositionally biased region" description="Low complexity" evidence="1">
    <location>
        <begin position="2126"/>
        <end position="2136"/>
    </location>
</feature>
<dbReference type="InterPro" id="IPR051195">
    <property type="entry name" value="Fungal_stress_NST1"/>
</dbReference>
<protein>
    <submittedName>
        <fullName evidence="2">Uncharacterized protein</fullName>
    </submittedName>
</protein>
<feature type="compositionally biased region" description="Polar residues" evidence="1">
    <location>
        <begin position="2455"/>
        <end position="2466"/>
    </location>
</feature>
<feature type="compositionally biased region" description="Polar residues" evidence="1">
    <location>
        <begin position="2476"/>
        <end position="2487"/>
    </location>
</feature>
<feature type="compositionally biased region" description="Gly residues" evidence="1">
    <location>
        <begin position="887"/>
        <end position="897"/>
    </location>
</feature>
<feature type="region of interest" description="Disordered" evidence="1">
    <location>
        <begin position="200"/>
        <end position="361"/>
    </location>
</feature>
<feature type="region of interest" description="Disordered" evidence="1">
    <location>
        <begin position="474"/>
        <end position="496"/>
    </location>
</feature>
<feature type="compositionally biased region" description="Polar residues" evidence="1">
    <location>
        <begin position="15"/>
        <end position="30"/>
    </location>
</feature>
<feature type="compositionally biased region" description="Basic and acidic residues" evidence="1">
    <location>
        <begin position="482"/>
        <end position="496"/>
    </location>
</feature>
<evidence type="ECO:0000256" key="1">
    <source>
        <dbReference type="SAM" id="MobiDB-lite"/>
    </source>
</evidence>
<feature type="compositionally biased region" description="Basic and acidic residues" evidence="1">
    <location>
        <begin position="1053"/>
        <end position="1064"/>
    </location>
</feature>
<feature type="region of interest" description="Disordered" evidence="1">
    <location>
        <begin position="1481"/>
        <end position="1521"/>
    </location>
</feature>
<feature type="compositionally biased region" description="Polar residues" evidence="1">
    <location>
        <begin position="2378"/>
        <end position="2387"/>
    </location>
</feature>
<feature type="compositionally biased region" description="Basic and acidic residues" evidence="1">
    <location>
        <begin position="308"/>
        <end position="337"/>
    </location>
</feature>
<name>A0A9Q0QNW8_9MAGN</name>
<feature type="compositionally biased region" description="Basic and acidic residues" evidence="1">
    <location>
        <begin position="1632"/>
        <end position="1648"/>
    </location>
</feature>
<feature type="compositionally biased region" description="Basic and acidic residues" evidence="1">
    <location>
        <begin position="961"/>
        <end position="973"/>
    </location>
</feature>
<feature type="region of interest" description="Disordered" evidence="1">
    <location>
        <begin position="617"/>
        <end position="645"/>
    </location>
</feature>
<feature type="region of interest" description="Disordered" evidence="1">
    <location>
        <begin position="1622"/>
        <end position="1676"/>
    </location>
</feature>
<feature type="compositionally biased region" description="Low complexity" evidence="1">
    <location>
        <begin position="2365"/>
        <end position="2377"/>
    </location>
</feature>
<feature type="compositionally biased region" description="Basic and acidic residues" evidence="1">
    <location>
        <begin position="777"/>
        <end position="790"/>
    </location>
</feature>
<comment type="caution">
    <text evidence="2">The sequence shown here is derived from an EMBL/GenBank/DDBJ whole genome shotgun (WGS) entry which is preliminary data.</text>
</comment>
<feature type="compositionally biased region" description="Polar residues" evidence="1">
    <location>
        <begin position="1737"/>
        <end position="1752"/>
    </location>
</feature>
<feature type="compositionally biased region" description="Basic residues" evidence="1">
    <location>
        <begin position="1725"/>
        <end position="1736"/>
    </location>
</feature>
<feature type="compositionally biased region" description="Polar residues" evidence="1">
    <location>
        <begin position="250"/>
        <end position="266"/>
    </location>
</feature>
<dbReference type="CDD" id="cd22265">
    <property type="entry name" value="UDM1_RNF168"/>
    <property type="match status" value="1"/>
</dbReference>
<feature type="compositionally biased region" description="Basic and acidic residues" evidence="1">
    <location>
        <begin position="1710"/>
        <end position="1724"/>
    </location>
</feature>
<feature type="region of interest" description="Disordered" evidence="1">
    <location>
        <begin position="2355"/>
        <end position="2387"/>
    </location>
</feature>
<sequence length="2508" mass="270581">MANPGVGTKFVSVNLNRSYGQPPSSLSNAGASRVRPGGTHGSSGGGGMVVLSRPRIVGVQKTGPRLSVPSPLNLPSLRKEHERFDSSSTGIGSARPGSSGSGSRPTSSGTGWTKPVPSTLQEKDGGGHHPLLGRSAGGAQALDGGVHPLNSADGVSKASSVYMPPSARAGSVTTPVSGSASSSFQPVERAVVLRGEDFPSLKATLPSTPGSAQKQKDTLHHKQKQKVSEEASDEQAEGSNSRQLLHMRPQVQSSRQTVGSVSNENGGMNRGSGDTTREQSRKLDDHFPGPLPLVRLNHTSDWADDERDTGHCLPNRDKDHGFSRSEAFHDRDFDRPRFAGLPRSHAVDLSDGRGLRDDDVGKLSSRNFLRTDSYGRDVRTPSREGREGSSWRASPLPKDGYSAREVGIDRNGASARPFNRDMNRDNKYNKSPFGDNYRDFGSGMGTLDSRFGRRDSGYVQGNRQNGNHMVESFSSRGAEQNMQDRHGGDISNRQRGDVFQNSLVPKTSFGGKGLSVNESLLDFGRGKRSFSNNRKPGHEDSFLKDFGTGSGFDGRDPFSGGLVGVFKKKKDVLKQTDFHDPVRESFEAELERVQKMQEQERQRIIEEQVRAMELARKEEEERERLAREEEERRRRLEEEAREAAWRAEEERLEAARRADEQKMTREEERRRILMEEERRKEAARQKLLELEARIARRQAEGMKDDKFPASVMDVRLPTMAKEKDVSREAELGSWEDGERMVERITNSDSSDYSRMIRSFEMGSRPHSSRDGNSAFLDRGKPANSWRRDVFENSNSSTFLPQDHENGYHSPRRDAFGEGRPFPRKDVYEGPGVVSSRTASKGVAEVSVVDDFPHLRGQRWNIHGDVDHYGRNSEVDPEFHDNTADGFGDMGWGQGRSRGGPHAPYPERLYQNSEADGFSSYGRSRHSMRQPRVLPPPSLASMLKSSYRGEPELPSSSAFLDSEMRYQHAPRRSESIMSTGYDGGYQEKLQQPGIIGAQQENAVSENNKLDKPATPGCDSQSSLSVSSPPNSPTHLSHDDVDESGDSLVLPAAAEGKEMALSDSEHVASASETGNVNGITASSSIAPLEDEEWAMENNEELQEQEEYDEEEDGYQEEDEVHEGDDENVVLAQEFQNLHVKEKDTSEKRDQLVLGFNEGVEVGMPSGDEFERASNNGEKAVGIEQVSVSIAEEPGSFDGLVGDGQILQPENEFPDLHLGNSSKTIQEPEKALEDLVIHSVDAAHNTATSSGFLLDSVEASSSPSLPVQQPVVSSVNMTLPSSVQSVVSTVPAVPSQADGSLKLQFGLFSGPSLIPSPVPAIQIGSIQMPLHLHPQVGPSLSQIHPSQPTFFQFGQLRYPSPISQGILPLAPQSMPFVQPTVTGHYTLNQNQAGQDNSSQTPTVKDKVTFVLMDNQTGLVPKIVDSSQEKVGKKVNLSARQSVDNEALTSQSEAESSILSEKPKPDTLSQDQGNHDLAVKKNHRSISNNGKSQGQLQSESNSSQFPSSDRALSGSKAPGPMTGGKGKKFIYTIKNSGSKSSVAVPEVAHLDTTGFQRRSRRNIWRTEFRVRENGDRRQMETVVSSNSVLDEKSNFNGKLSGVSSRSEVKKDAVFSKSSKQFQTEGVLSGSISSRVVDSESKMEKGQGKEHSNKRITSSHGILRSGEGNLKRNSSSEEDVDAPLQSGVVRVFKQPGIEAPSDEDDFIEVRSKRQMLNDRREQREKEIKAKSRVVKAPRKPRSVSQNAVAPNTSNKVASSLGEAGSNLRTGSVITDGRALPTVEVSAGFTSTVMLQPLPPIGTPSVNTDAHPDKRSHNIKSFQTGSMAVMSSGGTGLGPSLPFENKNVVLDNVPTSLASWGSARINQQVMALTQTQLDEAMNPSRFEAHVAAIGDHTSTVIEPSKPSPPILIQDKSYSSAASPLNSLLAGEKIQFGAVTSPTILPPGSRAVSNGIVPPGACRSDPIDHNLSASQNDCTLFFEKEKHPDQSCIHLGDPEAEAEAAASAVAVAAISSDEIVGNGVGACSVSVSDAKSFGGADIDGLSTGNGVTGDQQLAGQTRSEESLTVALPADLSVETPSLSLWPPLPSPQNSSSQMFSHFPGAPPSHFPCYEINPMLGGPIFAFGPHDESAGAQSQSQKGSTPASGQLGGWQQCHSGLDSFYGPAGFTGPFISPPGGIPGVQGPPHMVVYNHFAPVGQFGQVGLSFMGTTYIPSGKQPDWKHNPTSSAMGIGEGDINNMNMVSAQRNTPSMPAPIQHLAPGSPLLPMASPLAMFDMSPFQSSADIPVQAHWSHIPASPLHSVPLSMPLQQQAEGALPSQFRHGSVDQTSTVNRFHDPHTSAPSDYNRSFHVAGDATASQLPDELGLVDPSSSTTTTRVSTSRPASNSLLGAHGNAQNVVANNSLKSTITNAGESGGIPNNMSTSSSQSMTSTLKAHSSQQQTTSTQQYLHPTGYIDQRTGGISQKASSGSEWSHRRMGFQGRNQASGTDKSFSSKMKQIYVAKPASSDSSTAV</sequence>
<feature type="compositionally biased region" description="Polar residues" evidence="1">
    <location>
        <begin position="2404"/>
        <end position="2415"/>
    </location>
</feature>
<accession>A0A9Q0QNW8</accession>
<feature type="compositionally biased region" description="Low complexity" evidence="1">
    <location>
        <begin position="64"/>
        <end position="76"/>
    </location>
</feature>
<feature type="compositionally biased region" description="Polar residues" evidence="1">
    <location>
        <begin position="1481"/>
        <end position="1493"/>
    </location>
</feature>
<feature type="compositionally biased region" description="Polar residues" evidence="1">
    <location>
        <begin position="171"/>
        <end position="185"/>
    </location>
</feature>
<feature type="compositionally biased region" description="Basic and acidic residues" evidence="1">
    <location>
        <begin position="418"/>
        <end position="428"/>
    </location>
</feature>
<feature type="region of interest" description="Disordered" evidence="1">
    <location>
        <begin position="15"/>
        <end position="186"/>
    </location>
</feature>
<dbReference type="OrthoDB" id="1931055at2759"/>
<feature type="compositionally biased region" description="Basic and acidic residues" evidence="1">
    <location>
        <begin position="801"/>
        <end position="827"/>
    </location>
</feature>
<feature type="compositionally biased region" description="Basic and acidic residues" evidence="1">
    <location>
        <begin position="275"/>
        <end position="287"/>
    </location>
</feature>
<dbReference type="Proteomes" id="UP001141806">
    <property type="component" value="Unassembled WGS sequence"/>
</dbReference>
<feature type="compositionally biased region" description="Gly residues" evidence="1">
    <location>
        <begin position="38"/>
        <end position="48"/>
    </location>
</feature>
<feature type="region of interest" description="Disordered" evidence="1">
    <location>
        <begin position="2119"/>
        <end position="2145"/>
    </location>
</feature>
<reference evidence="2" key="1">
    <citation type="journal article" date="2023" name="Plant J.">
        <title>The genome of the king protea, Protea cynaroides.</title>
        <authorList>
            <person name="Chang J."/>
            <person name="Duong T.A."/>
            <person name="Schoeman C."/>
            <person name="Ma X."/>
            <person name="Roodt D."/>
            <person name="Barker N."/>
            <person name="Li Z."/>
            <person name="Van de Peer Y."/>
            <person name="Mizrachi E."/>
        </authorList>
    </citation>
    <scope>NUCLEOTIDE SEQUENCE</scope>
    <source>
        <tissue evidence="2">Young leaves</tissue>
    </source>
</reference>
<feature type="region of interest" description="Disordered" evidence="1">
    <location>
        <begin position="2404"/>
        <end position="2487"/>
    </location>
</feature>
<feature type="compositionally biased region" description="Polar residues" evidence="1">
    <location>
        <begin position="1438"/>
        <end position="1455"/>
    </location>
</feature>
<evidence type="ECO:0000313" key="3">
    <source>
        <dbReference type="Proteomes" id="UP001141806"/>
    </source>
</evidence>
<feature type="region of interest" description="Disordered" evidence="1">
    <location>
        <begin position="1095"/>
        <end position="1116"/>
    </location>
</feature>
<feature type="region of interest" description="Disordered" evidence="1">
    <location>
        <begin position="373"/>
        <end position="434"/>
    </location>
</feature>
<evidence type="ECO:0000313" key="2">
    <source>
        <dbReference type="EMBL" id="KAJ4966495.1"/>
    </source>
</evidence>
<feature type="compositionally biased region" description="Basic and acidic residues" evidence="1">
    <location>
        <begin position="373"/>
        <end position="389"/>
    </location>
</feature>
<feature type="region of interest" description="Disordered" evidence="1">
    <location>
        <begin position="760"/>
        <end position="840"/>
    </location>
</feature>
<dbReference type="EMBL" id="JAMYWD010000007">
    <property type="protein sequence ID" value="KAJ4966495.1"/>
    <property type="molecule type" value="Genomic_DNA"/>
</dbReference>
<feature type="compositionally biased region" description="Low complexity" evidence="1">
    <location>
        <begin position="2416"/>
        <end position="2442"/>
    </location>
</feature>
<feature type="compositionally biased region" description="Basic and acidic residues" evidence="1">
    <location>
        <begin position="345"/>
        <end position="361"/>
    </location>
</feature>
<organism evidence="2 3">
    <name type="scientific">Protea cynaroides</name>
    <dbReference type="NCBI Taxonomy" id="273540"/>
    <lineage>
        <taxon>Eukaryota</taxon>
        <taxon>Viridiplantae</taxon>
        <taxon>Streptophyta</taxon>
        <taxon>Embryophyta</taxon>
        <taxon>Tracheophyta</taxon>
        <taxon>Spermatophyta</taxon>
        <taxon>Magnoliopsida</taxon>
        <taxon>Proteales</taxon>
        <taxon>Proteaceae</taxon>
        <taxon>Protea</taxon>
    </lineage>
</organism>